<organism evidence="1 2">
    <name type="scientific">Raphanus sativus</name>
    <name type="common">Radish</name>
    <name type="synonym">Raphanus raphanistrum var. sativus</name>
    <dbReference type="NCBI Taxonomy" id="3726"/>
    <lineage>
        <taxon>Eukaryota</taxon>
        <taxon>Viridiplantae</taxon>
        <taxon>Streptophyta</taxon>
        <taxon>Embryophyta</taxon>
        <taxon>Tracheophyta</taxon>
        <taxon>Spermatophyta</taxon>
        <taxon>Magnoliopsida</taxon>
        <taxon>eudicotyledons</taxon>
        <taxon>Gunneridae</taxon>
        <taxon>Pentapetalae</taxon>
        <taxon>rosids</taxon>
        <taxon>malvids</taxon>
        <taxon>Brassicales</taxon>
        <taxon>Brassicaceae</taxon>
        <taxon>Brassiceae</taxon>
        <taxon>Raphanus</taxon>
    </lineage>
</organism>
<gene>
    <name evidence="2" type="primary">LOC108808298</name>
</gene>
<reference evidence="2" key="2">
    <citation type="submission" date="2025-08" db="UniProtKB">
        <authorList>
            <consortium name="RefSeq"/>
        </authorList>
    </citation>
    <scope>IDENTIFICATION</scope>
    <source>
        <tissue evidence="2">Leaf</tissue>
    </source>
</reference>
<accession>A0A6J0JM86</accession>
<dbReference type="AlphaFoldDB" id="A0A6J0JM86"/>
<dbReference type="OrthoDB" id="1111715at2759"/>
<evidence type="ECO:0000313" key="2">
    <source>
        <dbReference type="RefSeq" id="XP_018435969.1"/>
    </source>
</evidence>
<dbReference type="GeneID" id="108808298"/>
<dbReference type="Proteomes" id="UP000504610">
    <property type="component" value="Chromosome 6"/>
</dbReference>
<name>A0A6J0JM86_RAPSA</name>
<protein>
    <submittedName>
        <fullName evidence="2">Uncharacterized protein LOC108808298</fullName>
    </submittedName>
</protein>
<dbReference type="KEGG" id="rsz:108808298"/>
<keyword evidence="1" id="KW-1185">Reference proteome</keyword>
<reference evidence="1" key="1">
    <citation type="journal article" date="2019" name="Database">
        <title>The radish genome database (RadishGD): an integrated information resource for radish genomics.</title>
        <authorList>
            <person name="Yu H.J."/>
            <person name="Baek S."/>
            <person name="Lee Y.J."/>
            <person name="Cho A."/>
            <person name="Mun J.H."/>
        </authorList>
    </citation>
    <scope>NUCLEOTIDE SEQUENCE [LARGE SCALE GENOMIC DNA]</scope>
    <source>
        <strain evidence="1">cv. WK10039</strain>
    </source>
</reference>
<dbReference type="RefSeq" id="XP_018435969.1">
    <property type="nucleotide sequence ID" value="XM_018580467.1"/>
</dbReference>
<evidence type="ECO:0000313" key="1">
    <source>
        <dbReference type="Proteomes" id="UP000504610"/>
    </source>
</evidence>
<sequence>MVWLKVAGNLFGRDPVPDWDTTLTHMLTGFYDRLTFILLRLALQVTIYSIWRERNERKHGTGNKSVDQLARLIDKTIRNRITSLKYALNPQLQGLMIRWFEAHDNKLYSCTVSLLK</sequence>
<proteinExistence type="predicted"/>